<feature type="region of interest" description="Disordered" evidence="1">
    <location>
        <begin position="52"/>
        <end position="85"/>
    </location>
</feature>
<sequence length="122" mass="13723">MVTDKPGADRRQASGIGWAVLADPEGNEFCPRWPFTPAHRLMSQLDWDRFTGSAHLRSSPSGTVRTGVPPGQKDTAPPREGGRDAHPWIELIHHRFKRTDLIILTSDGIRTRILAHHQEDMQ</sequence>
<feature type="compositionally biased region" description="Basic and acidic residues" evidence="1">
    <location>
        <begin position="76"/>
        <end position="85"/>
    </location>
</feature>
<evidence type="ECO:0000256" key="1">
    <source>
        <dbReference type="SAM" id="MobiDB-lite"/>
    </source>
</evidence>
<comment type="caution">
    <text evidence="2">The sequence shown here is derived from an EMBL/GenBank/DDBJ whole genome shotgun (WGS) entry which is preliminary data.</text>
</comment>
<reference evidence="2" key="1">
    <citation type="submission" date="2022-12" db="EMBL/GenBank/DDBJ databases">
        <title>Reference genome sequencing for broad-spectrum identification of bacterial and archaeal isolates by mass spectrometry.</title>
        <authorList>
            <person name="Sekiguchi Y."/>
            <person name="Tourlousse D.M."/>
        </authorList>
    </citation>
    <scope>NUCLEOTIDE SEQUENCE</scope>
    <source>
        <strain evidence="2">LLR39Z86</strain>
    </source>
</reference>
<dbReference type="AlphaFoldDB" id="A0A9W6GC48"/>
<dbReference type="EMBL" id="BSDT01000001">
    <property type="protein sequence ID" value="GLI44122.1"/>
    <property type="molecule type" value="Genomic_DNA"/>
</dbReference>
<dbReference type="Proteomes" id="UP001144313">
    <property type="component" value="Unassembled WGS sequence"/>
</dbReference>
<protein>
    <submittedName>
        <fullName evidence="2">Uncharacterized protein</fullName>
    </submittedName>
</protein>
<gene>
    <name evidence="2" type="ORF">GALLR39Z86_39720</name>
</gene>
<name>A0A9W6GC48_9ACTN</name>
<keyword evidence="3" id="KW-1185">Reference proteome</keyword>
<accession>A0A9W6GC48</accession>
<evidence type="ECO:0000313" key="2">
    <source>
        <dbReference type="EMBL" id="GLI44122.1"/>
    </source>
</evidence>
<organism evidence="2 3">
    <name type="scientific">Glycomyces algeriensis</name>
    <dbReference type="NCBI Taxonomy" id="256037"/>
    <lineage>
        <taxon>Bacteria</taxon>
        <taxon>Bacillati</taxon>
        <taxon>Actinomycetota</taxon>
        <taxon>Actinomycetes</taxon>
        <taxon>Glycomycetales</taxon>
        <taxon>Glycomycetaceae</taxon>
        <taxon>Glycomyces</taxon>
    </lineage>
</organism>
<proteinExistence type="predicted"/>
<evidence type="ECO:0000313" key="3">
    <source>
        <dbReference type="Proteomes" id="UP001144313"/>
    </source>
</evidence>